<name>A0ABR6YIC0_9BURK</name>
<evidence type="ECO:0000313" key="6">
    <source>
        <dbReference type="Proteomes" id="UP000613113"/>
    </source>
</evidence>
<dbReference type="Pfam" id="PF00291">
    <property type="entry name" value="PALP"/>
    <property type="match status" value="1"/>
</dbReference>
<dbReference type="InterPro" id="IPR036052">
    <property type="entry name" value="TrpB-like_PALP_sf"/>
</dbReference>
<comment type="similarity">
    <text evidence="2">Belongs to the ACC deaminase/D-cysteine desulfhydrase family.</text>
</comment>
<dbReference type="InterPro" id="IPR001926">
    <property type="entry name" value="TrpB-like_PALP"/>
</dbReference>
<evidence type="ECO:0000256" key="2">
    <source>
        <dbReference type="ARBA" id="ARBA00008639"/>
    </source>
</evidence>
<evidence type="ECO:0000256" key="3">
    <source>
        <dbReference type="ARBA" id="ARBA00022898"/>
    </source>
</evidence>
<evidence type="ECO:0000313" key="5">
    <source>
        <dbReference type="EMBL" id="MBC3883666.1"/>
    </source>
</evidence>
<comment type="cofactor">
    <cofactor evidence="1">
        <name>pyridoxal 5'-phosphate</name>
        <dbReference type="ChEBI" id="CHEBI:597326"/>
    </cofactor>
</comment>
<keyword evidence="6" id="KW-1185">Reference proteome</keyword>
<dbReference type="RefSeq" id="WP_186861345.1">
    <property type="nucleotide sequence ID" value="NZ_JACOGC010000001.1"/>
</dbReference>
<evidence type="ECO:0000256" key="1">
    <source>
        <dbReference type="ARBA" id="ARBA00001933"/>
    </source>
</evidence>
<keyword evidence="3" id="KW-0663">Pyridoxal phosphate</keyword>
<protein>
    <submittedName>
        <fullName evidence="5">Pyridoxal-phosphate dependent enzyme</fullName>
    </submittedName>
</protein>
<dbReference type="Proteomes" id="UP000613113">
    <property type="component" value="Unassembled WGS sequence"/>
</dbReference>
<proteinExistence type="inferred from homology"/>
<feature type="domain" description="Tryptophan synthase beta chain-like PALP" evidence="4">
    <location>
        <begin position="24"/>
        <end position="295"/>
    </location>
</feature>
<comment type="caution">
    <text evidence="5">The sequence shown here is derived from an EMBL/GenBank/DDBJ whole genome shotgun (WGS) entry which is preliminary data.</text>
</comment>
<dbReference type="PANTHER" id="PTHR43780:SF2">
    <property type="entry name" value="1-AMINOCYCLOPROPANE-1-CARBOXYLATE DEAMINASE-RELATED"/>
    <property type="match status" value="1"/>
</dbReference>
<dbReference type="EMBL" id="JACOGC010000001">
    <property type="protein sequence ID" value="MBC3883666.1"/>
    <property type="molecule type" value="Genomic_DNA"/>
</dbReference>
<dbReference type="PANTHER" id="PTHR43780">
    <property type="entry name" value="1-AMINOCYCLOPROPANE-1-CARBOXYLATE DEAMINASE-RELATED"/>
    <property type="match status" value="1"/>
</dbReference>
<accession>A0ABR6YIC0</accession>
<organism evidence="5 6">
    <name type="scientific">Undibacterium griseum</name>
    <dbReference type="NCBI Taxonomy" id="2762295"/>
    <lineage>
        <taxon>Bacteria</taxon>
        <taxon>Pseudomonadati</taxon>
        <taxon>Pseudomonadota</taxon>
        <taxon>Betaproteobacteria</taxon>
        <taxon>Burkholderiales</taxon>
        <taxon>Oxalobacteraceae</taxon>
        <taxon>Undibacterium</taxon>
    </lineage>
</organism>
<gene>
    <name evidence="5" type="ORF">H8K27_00835</name>
</gene>
<sequence>MTSFRIVFSAAASPCQRIDSKLFPGLQVWVKRDDLLHPLVSGNKFRKLKYPLLALNGRRAHLVSMGGIWSNHLHALAHAAVLHGHSATLLVRAAPGMDSAMLEDCRALGMQVQYVSRDDYRRLREEPDAWRHHVTQSGPQHVWLPEGGSAAAALHGVAELADEAIAQLGFVPDQVALACGTGATLAGVLAGLAGRSQVLGVAVLRQAEYLHRDIARLQREAGYPVQQNYQLLTQFHHGGYAKISPALSAFCQRFAEETGILPEPVYTGKMFYALHQLALENVLPAGSRVLAVHTGGLQGLRGWATSHQHPSPAGSNVQTVRRLW</sequence>
<dbReference type="InterPro" id="IPR027278">
    <property type="entry name" value="ACCD_DCysDesulf"/>
</dbReference>
<evidence type="ECO:0000259" key="4">
    <source>
        <dbReference type="Pfam" id="PF00291"/>
    </source>
</evidence>
<dbReference type="Gene3D" id="3.40.50.1100">
    <property type="match status" value="2"/>
</dbReference>
<dbReference type="PIRSF" id="PIRSF006278">
    <property type="entry name" value="ACCD_DCysDesulf"/>
    <property type="match status" value="1"/>
</dbReference>
<reference evidence="5 6" key="1">
    <citation type="submission" date="2020-08" db="EMBL/GenBank/DDBJ databases">
        <title>Novel species isolated from subtropical streams in China.</title>
        <authorList>
            <person name="Lu H."/>
        </authorList>
    </citation>
    <scope>NUCLEOTIDE SEQUENCE [LARGE SCALE GENOMIC DNA]</scope>
    <source>
        <strain evidence="5 6">FT31W</strain>
    </source>
</reference>
<dbReference type="SUPFAM" id="SSF53686">
    <property type="entry name" value="Tryptophan synthase beta subunit-like PLP-dependent enzymes"/>
    <property type="match status" value="1"/>
</dbReference>